<dbReference type="InterPro" id="IPR050491">
    <property type="entry name" value="AmpC-like"/>
</dbReference>
<accession>A0ABY2RKE9</accession>
<keyword evidence="4" id="KW-1185">Reference proteome</keyword>
<dbReference type="SUPFAM" id="SSF56601">
    <property type="entry name" value="beta-lactamase/transpeptidase-like"/>
    <property type="match status" value="1"/>
</dbReference>
<protein>
    <submittedName>
        <fullName evidence="3">Beta-lactamase family protein</fullName>
    </submittedName>
</protein>
<comment type="caution">
    <text evidence="3">The sequence shown here is derived from an EMBL/GenBank/DDBJ whole genome shotgun (WGS) entry which is preliminary data.</text>
</comment>
<feature type="domain" description="Beta-lactamase-related" evidence="2">
    <location>
        <begin position="58"/>
        <end position="369"/>
    </location>
</feature>
<dbReference type="PANTHER" id="PTHR46825:SF7">
    <property type="entry name" value="D-ALANYL-D-ALANINE CARBOXYPEPTIDASE"/>
    <property type="match status" value="1"/>
</dbReference>
<dbReference type="Gene3D" id="3.40.710.10">
    <property type="entry name" value="DD-peptidase/beta-lactamase superfamily"/>
    <property type="match status" value="1"/>
</dbReference>
<gene>
    <name evidence="3" type="ORF">FCG67_15965</name>
</gene>
<evidence type="ECO:0000256" key="1">
    <source>
        <dbReference type="SAM" id="SignalP"/>
    </source>
</evidence>
<proteinExistence type="predicted"/>
<dbReference type="InterPro" id="IPR012338">
    <property type="entry name" value="Beta-lactam/transpept-like"/>
</dbReference>
<dbReference type="PANTHER" id="PTHR46825">
    <property type="entry name" value="D-ALANYL-D-ALANINE-CARBOXYPEPTIDASE/ENDOPEPTIDASE AMPH"/>
    <property type="match status" value="1"/>
</dbReference>
<name>A0ABY2RKE9_9NOCA</name>
<evidence type="ECO:0000313" key="3">
    <source>
        <dbReference type="EMBL" id="TJZ76724.1"/>
    </source>
</evidence>
<feature type="chain" id="PRO_5046996783" evidence="1">
    <location>
        <begin position="26"/>
        <end position="397"/>
    </location>
</feature>
<evidence type="ECO:0000313" key="4">
    <source>
        <dbReference type="Proteomes" id="UP000305109"/>
    </source>
</evidence>
<dbReference type="InterPro" id="IPR001466">
    <property type="entry name" value="Beta-lactam-related"/>
</dbReference>
<dbReference type="RefSeq" id="WP_136910713.1">
    <property type="nucleotide sequence ID" value="NZ_SUMD01000007.1"/>
</dbReference>
<keyword evidence="1" id="KW-0732">Signal</keyword>
<feature type="signal peptide" evidence="1">
    <location>
        <begin position="1"/>
        <end position="25"/>
    </location>
</feature>
<organism evidence="3 4">
    <name type="scientific">Rhodococcus oryzae</name>
    <dbReference type="NCBI Taxonomy" id="2571143"/>
    <lineage>
        <taxon>Bacteria</taxon>
        <taxon>Bacillati</taxon>
        <taxon>Actinomycetota</taxon>
        <taxon>Actinomycetes</taxon>
        <taxon>Mycobacteriales</taxon>
        <taxon>Nocardiaceae</taxon>
        <taxon>Rhodococcus</taxon>
    </lineage>
</organism>
<dbReference type="Pfam" id="PF00144">
    <property type="entry name" value="Beta-lactamase"/>
    <property type="match status" value="1"/>
</dbReference>
<sequence>MSINCVRSRRALCAIAGALVVAVGATGCGGTGEGSASVGSESSAPAGVQMDQATTAKLDSAIAEAVRKTGVPGAIVGVWGPNGSYVRATGTADTATGAPMKTDFYSRIGSVTKTFTATALLQLVDEGKVGLDDPISMYVDGVTEGDRITLRHLAGMRSGLADYTYDEQFGTDFLADPKGDFSPGQLVGYVKGDPLHFEPGDRLEYSNTNFILLGMVVEKVSGDSMTNIIKGKILEPLGMKDTNFPTSNAFPEPHAQGYTTQTKDETLGVATDWNPSWGWAAGSMISTLDDLRTWAHALYKGELLDTDTQKQRLQMLPAEGIDGVGYGLGVFDVQGWIGHNGSLPGYKSVVVYLPEKDLTMVILINSDVDTLDTGSSGVLATAITEVISPDHLYTLSG</sequence>
<reference evidence="3 4" key="1">
    <citation type="submission" date="2019-04" db="EMBL/GenBank/DDBJ databases">
        <title>Rhodococcus oryzae sp. nov., a novel actinomycete isolated from rhizosphere soil of rice (Oryza sativa L.).</title>
        <authorList>
            <person name="Li C."/>
        </authorList>
    </citation>
    <scope>NUCLEOTIDE SEQUENCE [LARGE SCALE GENOMIC DNA]</scope>
    <source>
        <strain evidence="3 4">NEAU-CX67</strain>
    </source>
</reference>
<evidence type="ECO:0000259" key="2">
    <source>
        <dbReference type="Pfam" id="PF00144"/>
    </source>
</evidence>
<dbReference type="EMBL" id="SUMD01000007">
    <property type="protein sequence ID" value="TJZ76724.1"/>
    <property type="molecule type" value="Genomic_DNA"/>
</dbReference>
<dbReference type="Proteomes" id="UP000305109">
    <property type="component" value="Unassembled WGS sequence"/>
</dbReference>
<dbReference type="PROSITE" id="PS51257">
    <property type="entry name" value="PROKAR_LIPOPROTEIN"/>
    <property type="match status" value="1"/>
</dbReference>